<dbReference type="KEGG" id="cari:FNU76_10275"/>
<evidence type="ECO:0000313" key="2">
    <source>
        <dbReference type="Proteomes" id="UP000317550"/>
    </source>
</evidence>
<reference evidence="2" key="1">
    <citation type="submission" date="2019-07" db="EMBL/GenBank/DDBJ databases">
        <title>Chitinimonas sp. nov., isolated from Ny-Alesund, arctica soil.</title>
        <authorList>
            <person name="Xu Q."/>
            <person name="Peng F."/>
        </authorList>
    </citation>
    <scope>NUCLEOTIDE SEQUENCE [LARGE SCALE GENOMIC DNA]</scope>
    <source>
        <strain evidence="2">R3-44</strain>
    </source>
</reference>
<evidence type="ECO:0000313" key="1">
    <source>
        <dbReference type="EMBL" id="QDQ26719.1"/>
    </source>
</evidence>
<dbReference type="AlphaFoldDB" id="A0A516SEX7"/>
<keyword evidence="2" id="KW-1185">Reference proteome</keyword>
<dbReference type="Proteomes" id="UP000317550">
    <property type="component" value="Chromosome"/>
</dbReference>
<proteinExistence type="predicted"/>
<dbReference type="Gene3D" id="1.10.3600.10">
    <property type="entry name" value="Putative bacterial toxin ydaT"/>
    <property type="match status" value="1"/>
</dbReference>
<sequence length="194" mass="21490">MPGERMYRMTHSPSEILRTELENWRKDAGWSQETLTATVVEAHFALAAEVSTEITFQRGRDAYQDMRTNKTRLYRWLSVDSADPALPADMVPSILAALPVERRLRAAMAMLGDACQLSIMPRHAKCEGLNVLDLVAETNKEASEGTQALVSLARNPTPEAARKALSEVTHAEAAFHHARVEIEASIAEEDHDPA</sequence>
<accession>A0A516SEX7</accession>
<dbReference type="Pfam" id="PF06254">
    <property type="entry name" value="YdaT_toxin"/>
    <property type="match status" value="1"/>
</dbReference>
<gene>
    <name evidence="1" type="ORF">FNU76_10275</name>
</gene>
<protein>
    <submittedName>
        <fullName evidence="1">Uncharacterized protein</fullName>
    </submittedName>
</protein>
<name>A0A516SEX7_9NEIS</name>
<organism evidence="1 2">
    <name type="scientific">Chitinimonas arctica</name>
    <dbReference type="NCBI Taxonomy" id="2594795"/>
    <lineage>
        <taxon>Bacteria</taxon>
        <taxon>Pseudomonadati</taxon>
        <taxon>Pseudomonadota</taxon>
        <taxon>Betaproteobacteria</taxon>
        <taxon>Neisseriales</taxon>
        <taxon>Chitinibacteraceae</taxon>
        <taxon>Chitinimonas</taxon>
    </lineage>
</organism>
<dbReference type="InterPro" id="IPR037042">
    <property type="entry name" value="YdaT-like_sf"/>
</dbReference>
<dbReference type="InterPro" id="IPR009364">
    <property type="entry name" value="YdaT-like"/>
</dbReference>
<dbReference type="OrthoDB" id="8595864at2"/>
<dbReference type="EMBL" id="CP041730">
    <property type="protein sequence ID" value="QDQ26719.1"/>
    <property type="molecule type" value="Genomic_DNA"/>
</dbReference>